<dbReference type="InterPro" id="IPR006059">
    <property type="entry name" value="SBP"/>
</dbReference>
<keyword evidence="3" id="KW-0813">Transport</keyword>
<comment type="function">
    <text evidence="5">Part of a binding-protein-dependent transport system for a sugar.</text>
</comment>
<dbReference type="Proteomes" id="UP000327424">
    <property type="component" value="Chromosome"/>
</dbReference>
<gene>
    <name evidence="8" type="ORF">FR932_17955</name>
</gene>
<reference evidence="8 9" key="1">
    <citation type="submission" date="2019-09" db="EMBL/GenBank/DDBJ databases">
        <title>Hybrid Assembly of the complete Genome of the Deep-Sea Bacterium Moritella marina from long Nanopore and Illumina reads.</title>
        <authorList>
            <person name="Magin S."/>
            <person name="Georgoulis A."/>
            <person name="Papadimitriou K."/>
            <person name="Iliakis G."/>
            <person name="Vorgias C.E."/>
        </authorList>
    </citation>
    <scope>NUCLEOTIDE SEQUENCE [LARGE SCALE GENOMIC DNA]</scope>
    <source>
        <strain evidence="8 9">MP-1</strain>
    </source>
</reference>
<dbReference type="Gene3D" id="3.40.190.10">
    <property type="entry name" value="Periplasmic binding protein-like II"/>
    <property type="match status" value="2"/>
</dbReference>
<evidence type="ECO:0000256" key="3">
    <source>
        <dbReference type="ARBA" id="ARBA00022448"/>
    </source>
</evidence>
<feature type="chain" id="PRO_5023857269" description="Probable sugar-binding periplasmic protein" evidence="7">
    <location>
        <begin position="31"/>
        <end position="426"/>
    </location>
</feature>
<evidence type="ECO:0000256" key="7">
    <source>
        <dbReference type="SAM" id="SignalP"/>
    </source>
</evidence>
<evidence type="ECO:0000256" key="4">
    <source>
        <dbReference type="ARBA" id="ARBA00022729"/>
    </source>
</evidence>
<dbReference type="EMBL" id="CP044399">
    <property type="protein sequence ID" value="QFI39569.1"/>
    <property type="molecule type" value="Genomic_DNA"/>
</dbReference>
<dbReference type="Pfam" id="PF01547">
    <property type="entry name" value="SBP_bac_1"/>
    <property type="match status" value="1"/>
</dbReference>
<keyword evidence="4 7" id="KW-0732">Signal</keyword>
<dbReference type="PANTHER" id="PTHR43649:SF28">
    <property type="entry name" value="BINDING PROTEIN COMPONENT OF ABC SUGAR TRANSPORTER-RELATED"/>
    <property type="match status" value="1"/>
</dbReference>
<comment type="subcellular location">
    <subcellularLocation>
        <location evidence="1">Periplasm</location>
    </subcellularLocation>
</comment>
<evidence type="ECO:0000313" key="8">
    <source>
        <dbReference type="EMBL" id="QFI39569.1"/>
    </source>
</evidence>
<feature type="signal peptide" evidence="7">
    <location>
        <begin position="1"/>
        <end position="30"/>
    </location>
</feature>
<comment type="similarity">
    <text evidence="2">Belongs to the bacterial solute-binding protein 1 family.</text>
</comment>
<keyword evidence="9" id="KW-1185">Reference proteome</keyword>
<dbReference type="SUPFAM" id="SSF53850">
    <property type="entry name" value="Periplasmic binding protein-like II"/>
    <property type="match status" value="1"/>
</dbReference>
<evidence type="ECO:0000256" key="1">
    <source>
        <dbReference type="ARBA" id="ARBA00004418"/>
    </source>
</evidence>
<dbReference type="GO" id="GO:0042597">
    <property type="term" value="C:periplasmic space"/>
    <property type="evidence" value="ECO:0007669"/>
    <property type="project" value="UniProtKB-SubCell"/>
</dbReference>
<evidence type="ECO:0000313" key="9">
    <source>
        <dbReference type="Proteomes" id="UP000327424"/>
    </source>
</evidence>
<protein>
    <recommendedName>
        <fullName evidence="6">Probable sugar-binding periplasmic protein</fullName>
    </recommendedName>
</protein>
<dbReference type="PANTHER" id="PTHR43649">
    <property type="entry name" value="ARABINOSE-BINDING PROTEIN-RELATED"/>
    <property type="match status" value="1"/>
</dbReference>
<dbReference type="OrthoDB" id="5580590at2"/>
<dbReference type="InterPro" id="IPR050490">
    <property type="entry name" value="Bact_solute-bd_prot1"/>
</dbReference>
<accession>A0A5J6WN51</accession>
<proteinExistence type="inferred from homology"/>
<dbReference type="AlphaFoldDB" id="A0A5J6WN51"/>
<evidence type="ECO:0000256" key="2">
    <source>
        <dbReference type="ARBA" id="ARBA00008520"/>
    </source>
</evidence>
<sequence>MITLSHRNSHHRILRLFILLSMLCTYSATASQVEVLHWWTSGGELDALSELQEKVKKTDNTWLDFAIKGGGGNSALTVLRSRAVSGNPPTAALIKGHNIQEWAKLGFLTSLDDIAKREQWDSKLPEFIQPVMKYKGHYVAVPINIHRINWLWLNQVVFKQAKTAIPSNLNELITALPLLEAAGYLPIAHTSEPWADAILFESISLSILGAEQYKQAFVELSPQVLTSPAMINAFAQLRKISLYIDKNAKNRTWEQSTKLLIDDQAAIQIMGDWVAGKLLQEKQQLNTKIRCIEFPGSEGIFSYNVDSFAFFKLKSVSPDVKKAQNTLASIILTPELQRDFNAKKGSLPIVNMIDNHNLNTCSKQAYDDYQQATKNHTLVPTFSQAMATTTYVQSAITRVISNFIYDKSISNEAAVVQLTHAIKAAQ</sequence>
<dbReference type="RefSeq" id="WP_019442463.1">
    <property type="nucleotide sequence ID" value="NZ_ALOE01000031.1"/>
</dbReference>
<organism evidence="8 9">
    <name type="scientific">Moritella marina ATCC 15381</name>
    <dbReference type="NCBI Taxonomy" id="1202962"/>
    <lineage>
        <taxon>Bacteria</taxon>
        <taxon>Pseudomonadati</taxon>
        <taxon>Pseudomonadota</taxon>
        <taxon>Gammaproteobacteria</taxon>
        <taxon>Alteromonadales</taxon>
        <taxon>Moritellaceae</taxon>
        <taxon>Moritella</taxon>
    </lineage>
</organism>
<evidence type="ECO:0000256" key="5">
    <source>
        <dbReference type="ARBA" id="ARBA00049629"/>
    </source>
</evidence>
<name>A0A5J6WN51_MORMI</name>
<dbReference type="KEGG" id="mmaa:FR932_17955"/>
<evidence type="ECO:0000256" key="6">
    <source>
        <dbReference type="ARBA" id="ARBA00049753"/>
    </source>
</evidence>